<name>X0SZE0_9ZZZZ</name>
<reference evidence="1" key="1">
    <citation type="journal article" date="2014" name="Front. Microbiol.">
        <title>High frequency of phylogenetically diverse reductive dehalogenase-homologous genes in deep subseafloor sedimentary metagenomes.</title>
        <authorList>
            <person name="Kawai M."/>
            <person name="Futagami T."/>
            <person name="Toyoda A."/>
            <person name="Takaki Y."/>
            <person name="Nishi S."/>
            <person name="Hori S."/>
            <person name="Arai W."/>
            <person name="Tsubouchi T."/>
            <person name="Morono Y."/>
            <person name="Uchiyama I."/>
            <person name="Ito T."/>
            <person name="Fujiyama A."/>
            <person name="Inagaki F."/>
            <person name="Takami H."/>
        </authorList>
    </citation>
    <scope>NUCLEOTIDE SEQUENCE</scope>
    <source>
        <strain evidence="1">Expedition CK06-06</strain>
    </source>
</reference>
<organism evidence="1">
    <name type="scientific">marine sediment metagenome</name>
    <dbReference type="NCBI Taxonomy" id="412755"/>
    <lineage>
        <taxon>unclassified sequences</taxon>
        <taxon>metagenomes</taxon>
        <taxon>ecological metagenomes</taxon>
    </lineage>
</organism>
<accession>X0SZE0</accession>
<proteinExistence type="predicted"/>
<sequence>MLNIIDRVRKEDKSYLEFMLHSSELMPGGSPIFTNNKQIEKLYYDIEYIFDYAHNDFVGKTLNEYYVEK</sequence>
<comment type="caution">
    <text evidence="1">The sequence shown here is derived from an EMBL/GenBank/DDBJ whole genome shotgun (WGS) entry which is preliminary data.</text>
</comment>
<gene>
    <name evidence="1" type="ORF">S01H1_24922</name>
</gene>
<protein>
    <submittedName>
        <fullName evidence="1">Uncharacterized protein</fullName>
    </submittedName>
</protein>
<dbReference type="EMBL" id="BARS01015011">
    <property type="protein sequence ID" value="GAF86558.1"/>
    <property type="molecule type" value="Genomic_DNA"/>
</dbReference>
<dbReference type="AlphaFoldDB" id="X0SZE0"/>
<evidence type="ECO:0000313" key="1">
    <source>
        <dbReference type="EMBL" id="GAF86558.1"/>
    </source>
</evidence>